<reference evidence="1 2" key="1">
    <citation type="submission" date="2013-12" db="EMBL/GenBank/DDBJ databases">
        <title>Ecological redundancy of diverse viral populations within a natural community.</title>
        <authorList>
            <person name="Gregory A.C."/>
            <person name="LaButti K."/>
            <person name="Copeland A."/>
            <person name="Woyke T."/>
            <person name="Sullivan M.B."/>
        </authorList>
    </citation>
    <scope>NUCLEOTIDE SEQUENCE [LARGE SCALE GENOMIC DNA]</scope>
    <source>
        <strain evidence="1">Syn7803US105</strain>
    </source>
</reference>
<keyword evidence="2" id="KW-1185">Reference proteome</keyword>
<dbReference type="Proteomes" id="UP000033010">
    <property type="component" value="Segment"/>
</dbReference>
<protein>
    <submittedName>
        <fullName evidence="1">Structural protein</fullName>
    </submittedName>
</protein>
<proteinExistence type="predicted"/>
<gene>
    <name evidence="1" type="ORF">Syn7803US105_28</name>
</gene>
<dbReference type="OrthoDB" id="8209at10239"/>
<dbReference type="EMBL" id="KJ019071">
    <property type="protein sequence ID" value="AIX24372.1"/>
    <property type="molecule type" value="Genomic_DNA"/>
</dbReference>
<sequence>MARQGLLAQAKPAATTDTLLYSSSVTESASALLKIANDGTGAAYRVALRDYDQALVLDASTYKLHKGDVVTNYRINIDTAISASTFTPGQAFTTGDGEKSFKFESFFIPTLTTIFVKAFAIRDLSLESVSGDFDLGDTITKGTGSDTTVATVFASSGGFISVGPSTINGSGTEFADGDTVTSSSGGTGTVSVGGIGTANSKYVFSETTIGANYDRQVSALFSDRTYRFDVSDSTMSGRDFKLSITEGGEFGPDGDFTAATDNGVEYTTGKTSNGTAGSGGAYVQYDFSANSSLPVEMFWYDGGTGTAGNSSYGGADDTFATTSLVSYDEFYAYDVNGTLVDNTDTFEFDSITYTIESQTSGSYGVVSDYTGTALKIILGIGSTEFAGSDIFRDVPKVASINRSDVTVSSVTTAKAAIDTNTFLAVDKALSANTVDNITSLVIGPGQRVHVYSATQNNVFSLIGFEDGSSEFTTRVHGIY</sequence>
<dbReference type="RefSeq" id="YP_009133588.1">
    <property type="nucleotide sequence ID" value="NC_026924.1"/>
</dbReference>
<evidence type="ECO:0000313" key="1">
    <source>
        <dbReference type="EMBL" id="AIX24372.1"/>
    </source>
</evidence>
<dbReference type="KEGG" id="vg:24171658"/>
<dbReference type="GeneID" id="24171658"/>
<organism evidence="1 2">
    <name type="scientific">Synechococcus phage ACG-2014g</name>
    <dbReference type="NCBI Taxonomy" id="1493512"/>
    <lineage>
        <taxon>Viruses</taxon>
        <taxon>Duplodnaviria</taxon>
        <taxon>Heunggongvirae</taxon>
        <taxon>Uroviricota</taxon>
        <taxon>Caudoviricetes</taxon>
        <taxon>Pantevenvirales</taxon>
        <taxon>Kyanoviridae</taxon>
        <taxon>Macariavirus</taxon>
        <taxon>Macariavirus tuscon14g</taxon>
    </lineage>
</organism>
<accession>A0A0E3FAZ1</accession>
<evidence type="ECO:0000313" key="2">
    <source>
        <dbReference type="Proteomes" id="UP000033010"/>
    </source>
</evidence>
<name>A0A0E3FAZ1_9CAUD</name>